<evidence type="ECO:0000256" key="1">
    <source>
        <dbReference type="SAM" id="MobiDB-lite"/>
    </source>
</evidence>
<dbReference type="Proteomes" id="UP000069620">
    <property type="component" value="Unassembled WGS sequence"/>
</dbReference>
<gene>
    <name evidence="3" type="ORF">RMCB_6377</name>
</gene>
<dbReference type="Pfam" id="PF18879">
    <property type="entry name" value="EspA_EspE"/>
    <property type="match status" value="1"/>
</dbReference>
<organism evidence="3 4">
    <name type="scientific">Mycolicibacterium brisbanense</name>
    <dbReference type="NCBI Taxonomy" id="146020"/>
    <lineage>
        <taxon>Bacteria</taxon>
        <taxon>Bacillati</taxon>
        <taxon>Actinomycetota</taxon>
        <taxon>Actinomycetes</taxon>
        <taxon>Mycobacteriales</taxon>
        <taxon>Mycobacteriaceae</taxon>
        <taxon>Mycolicibacterium</taxon>
    </lineage>
</organism>
<proteinExistence type="predicted"/>
<reference evidence="4" key="1">
    <citation type="journal article" date="2016" name="Genome Announc.">
        <title>Draft Genome Sequences of Five Rapidly Growing Mycobacterium Species, M. thermoresistibile, M. fortuitum subsp. acetamidolyticum, M. canariasense, M. brisbanense, and M. novocastrense.</title>
        <authorList>
            <person name="Katahira K."/>
            <person name="Ogura Y."/>
            <person name="Gotoh Y."/>
            <person name="Hayashi T."/>
        </authorList>
    </citation>
    <scope>NUCLEOTIDE SEQUENCE [LARGE SCALE GENOMIC DNA]</scope>
    <source>
        <strain evidence="4">JCM15654</strain>
    </source>
</reference>
<feature type="compositionally biased region" description="Basic and acidic residues" evidence="1">
    <location>
        <begin position="158"/>
        <end position="168"/>
    </location>
</feature>
<evidence type="ECO:0000259" key="2">
    <source>
        <dbReference type="Pfam" id="PF18879"/>
    </source>
</evidence>
<dbReference type="AlphaFoldDB" id="A0A100W633"/>
<feature type="region of interest" description="Disordered" evidence="1">
    <location>
        <begin position="19"/>
        <end position="52"/>
    </location>
</feature>
<comment type="caution">
    <text evidence="3">The sequence shown here is derived from an EMBL/GenBank/DDBJ whole genome shotgun (WGS) entry which is preliminary data.</text>
</comment>
<sequence length="303" mass="32364">MSALDAFYSTWDQARNTFGSGAPQTGAEFDRSSQLRDMQTAVQAATPDSRWQGSAADAYTAKNQQHAALYGKLADLDQRMATEVDRSAAVVTAGRQNLDQIRDWVTSAAASAPNDKSGEYVKLAIASKGLGQISDIIQQSNNEMTAIGERVRGIGKEYDEIGGDDKKSALAGGKKSGWKQSPTTTPAPDPWEPTPDAKVAEWTIKFKELMDKIRRHNASKPPDRPEYAAQGKAWNQERDQLLKELGDLTREGSELGLDLSGIAPPTVPGGSTTTAPAGARGPLGITGPSGLANVPRVSKPWSV</sequence>
<reference evidence="4" key="2">
    <citation type="submission" date="2016-02" db="EMBL/GenBank/DDBJ databases">
        <title>Draft genome sequence of five rapidly growing Mycobacterium species.</title>
        <authorList>
            <person name="Katahira K."/>
            <person name="Gotou Y."/>
            <person name="Iida K."/>
            <person name="Ogura Y."/>
            <person name="Hayashi T."/>
        </authorList>
    </citation>
    <scope>NUCLEOTIDE SEQUENCE [LARGE SCALE GENOMIC DNA]</scope>
    <source>
        <strain evidence="4">JCM15654</strain>
    </source>
</reference>
<dbReference type="EMBL" id="BCSX01000054">
    <property type="protein sequence ID" value="GAS92281.1"/>
    <property type="molecule type" value="Genomic_DNA"/>
</dbReference>
<evidence type="ECO:0000313" key="4">
    <source>
        <dbReference type="Proteomes" id="UP000069620"/>
    </source>
</evidence>
<evidence type="ECO:0000313" key="3">
    <source>
        <dbReference type="EMBL" id="GAS92281.1"/>
    </source>
</evidence>
<accession>A0A100W633</accession>
<feature type="region of interest" description="Disordered" evidence="1">
    <location>
        <begin position="158"/>
        <end position="195"/>
    </location>
</feature>
<feature type="domain" description="ESX-1 secretion-associated protein EspA/EspE-like" evidence="2">
    <location>
        <begin position="18"/>
        <end position="99"/>
    </location>
</feature>
<dbReference type="STRING" id="146020.RMCB_6377"/>
<keyword evidence="4" id="KW-1185">Reference proteome</keyword>
<protein>
    <recommendedName>
        <fullName evidence="2">ESX-1 secretion-associated protein EspA/EspE-like domain-containing protein</fullName>
    </recommendedName>
</protein>
<dbReference type="RefSeq" id="WP_234792316.1">
    <property type="nucleotide sequence ID" value="NZ_BCSX01000054.1"/>
</dbReference>
<feature type="region of interest" description="Disordered" evidence="1">
    <location>
        <begin position="256"/>
        <end position="303"/>
    </location>
</feature>
<name>A0A100W633_9MYCO</name>
<dbReference type="InterPro" id="IPR043796">
    <property type="entry name" value="ESX-1_EspA/EspE-like"/>
</dbReference>